<sequence length="445" mass="49703">MSKYYDRKDIYICLYFKELSTSLTNLIDELIGEILTLGFNSRKNTLVRALAPICVGLLRAVHKGSGRYAYRPMATADFTGMPVSHGPFKSAMDGLIALKYVTVKEGCKPAVPSPGNPARTNRYRPTSKFIALVGKHGIKPAEWKEHFEPLPRPKEVAKPILLRTESPWIDYGKGRKIKRPKDSMAVSLTDPFAVVEGGRVNELNAYFAAQDIQPAYLLGGFQRIFSDGDKPGFNWNVGGRLYNIGGGYQQEDKKTRLAMTINSEPVVEIDIRASHLTILHALKKEPMPAGDPYEGTGYPRAIVKSWVAMTLGHDKLPGNKWSPSAKKAYAKKQCDIRQRGGFFQFFCESVCKARCLQKFHPMSEVGPNIAPHFPILDDWATSPWRWGDFQFLESNAVIDAVHHLAMVHDIPALPVHDSLIAPKSQQAIVEQVLSDMFLKHVGVRV</sequence>
<name>A0A7M2GGM9_SPHSA</name>
<dbReference type="EMBL" id="CP060035">
    <property type="protein sequence ID" value="QOT71874.1"/>
    <property type="molecule type" value="Genomic_DNA"/>
</dbReference>
<evidence type="ECO:0000313" key="2">
    <source>
        <dbReference type="Proteomes" id="UP000593663"/>
    </source>
</evidence>
<dbReference type="Proteomes" id="UP000593663">
    <property type="component" value="Chromosome 1"/>
</dbReference>
<dbReference type="KEGG" id="sbar:H5V43_01460"/>
<protein>
    <submittedName>
        <fullName evidence="1">Uncharacterized protein</fullName>
    </submittedName>
</protein>
<dbReference type="RefSeq" id="WP_128830778.1">
    <property type="nucleotide sequence ID" value="NZ_BATN01000060.1"/>
</dbReference>
<proteinExistence type="predicted"/>
<dbReference type="AlphaFoldDB" id="A0A7M2GGM9"/>
<reference evidence="2" key="1">
    <citation type="submission" date="2020-08" db="EMBL/GenBank/DDBJ databases">
        <title>Complete genome sequence of Sphingobium barthaii strain KK22, a high-molecular-weight polycyclic aromatic hydrocarbon-degrading soil bacterium.</title>
        <authorList>
            <person name="Mori J.F."/>
            <person name="Kanaly R.A."/>
        </authorList>
    </citation>
    <scope>NUCLEOTIDE SEQUENCE [LARGE SCALE GENOMIC DNA]</scope>
    <source>
        <strain evidence="2">KK22</strain>
    </source>
</reference>
<evidence type="ECO:0000313" key="1">
    <source>
        <dbReference type="EMBL" id="QOT71874.1"/>
    </source>
</evidence>
<accession>A0A7M2GGM9</accession>
<organism evidence="1 2">
    <name type="scientific">Sphingobium fuliginis (strain ATCC 27551)</name>
    <dbReference type="NCBI Taxonomy" id="336203"/>
    <lineage>
        <taxon>Bacteria</taxon>
        <taxon>Pseudomonadati</taxon>
        <taxon>Pseudomonadota</taxon>
        <taxon>Alphaproteobacteria</taxon>
        <taxon>Sphingomonadales</taxon>
        <taxon>Sphingomonadaceae</taxon>
        <taxon>Sphingobium</taxon>
    </lineage>
</organism>
<gene>
    <name evidence="1" type="ORF">H5V43_01460</name>
</gene>